<accession>A0AAE1U0Q9</accession>
<dbReference type="AlphaFoldDB" id="A0AAE1U0Q9"/>
<comment type="caution">
    <text evidence="2">The sequence shown here is derived from an EMBL/GenBank/DDBJ whole genome shotgun (WGS) entry which is preliminary data.</text>
</comment>
<dbReference type="EMBL" id="JAWZYT010002462">
    <property type="protein sequence ID" value="KAK4304236.1"/>
    <property type="molecule type" value="Genomic_DNA"/>
</dbReference>
<protein>
    <submittedName>
        <fullName evidence="2">Uncharacterized protein</fullName>
    </submittedName>
</protein>
<keyword evidence="3" id="KW-1185">Reference proteome</keyword>
<feature type="region of interest" description="Disordered" evidence="1">
    <location>
        <begin position="1"/>
        <end position="50"/>
    </location>
</feature>
<name>A0AAE1U0Q9_9EUCA</name>
<feature type="non-terminal residue" evidence="2">
    <location>
        <position position="1"/>
    </location>
</feature>
<evidence type="ECO:0000256" key="1">
    <source>
        <dbReference type="SAM" id="MobiDB-lite"/>
    </source>
</evidence>
<feature type="compositionally biased region" description="Low complexity" evidence="1">
    <location>
        <begin position="1"/>
        <end position="21"/>
    </location>
</feature>
<dbReference type="Proteomes" id="UP001292094">
    <property type="component" value="Unassembled WGS sequence"/>
</dbReference>
<gene>
    <name evidence="2" type="ORF">Pmani_023805</name>
</gene>
<evidence type="ECO:0000313" key="3">
    <source>
        <dbReference type="Proteomes" id="UP001292094"/>
    </source>
</evidence>
<sequence length="207" mass="23483">DPSTSSTSTSTSSRVSFTHTTGGNWRRPMGRSEALRQQQQQHTQQLGTRRIYQPVCSDDYGRQGVVAVPGQCKVSHSWQVMTNAPIAYQMQKMRESQHKEEEDDNDDDEMIPQQFQDAVDKVTMVMKRGNKQIHPLPLKSVQGNGEKRIPENYIGLGRGLNVKGSQKDVKKIGKGASEENWEPMDFTQSHRPHITCFQQFPSLGHHH</sequence>
<proteinExistence type="predicted"/>
<reference evidence="2" key="1">
    <citation type="submission" date="2023-11" db="EMBL/GenBank/DDBJ databases">
        <title>Genome assemblies of two species of porcelain crab, Petrolisthes cinctipes and Petrolisthes manimaculis (Anomura: Porcellanidae).</title>
        <authorList>
            <person name="Angst P."/>
        </authorList>
    </citation>
    <scope>NUCLEOTIDE SEQUENCE</scope>
    <source>
        <strain evidence="2">PB745_02</strain>
        <tissue evidence="2">Gill</tissue>
    </source>
</reference>
<evidence type="ECO:0000313" key="2">
    <source>
        <dbReference type="EMBL" id="KAK4304236.1"/>
    </source>
</evidence>
<organism evidence="2 3">
    <name type="scientific">Petrolisthes manimaculis</name>
    <dbReference type="NCBI Taxonomy" id="1843537"/>
    <lineage>
        <taxon>Eukaryota</taxon>
        <taxon>Metazoa</taxon>
        <taxon>Ecdysozoa</taxon>
        <taxon>Arthropoda</taxon>
        <taxon>Crustacea</taxon>
        <taxon>Multicrustacea</taxon>
        <taxon>Malacostraca</taxon>
        <taxon>Eumalacostraca</taxon>
        <taxon>Eucarida</taxon>
        <taxon>Decapoda</taxon>
        <taxon>Pleocyemata</taxon>
        <taxon>Anomura</taxon>
        <taxon>Galatheoidea</taxon>
        <taxon>Porcellanidae</taxon>
        <taxon>Petrolisthes</taxon>
    </lineage>
</organism>